<keyword evidence="2" id="KW-1133">Transmembrane helix</keyword>
<feature type="transmembrane region" description="Helical" evidence="2">
    <location>
        <begin position="337"/>
        <end position="359"/>
    </location>
</feature>
<proteinExistence type="predicted"/>
<feature type="region of interest" description="Disordered" evidence="1">
    <location>
        <begin position="1"/>
        <end position="21"/>
    </location>
</feature>
<gene>
    <name evidence="3" type="ORF">K461DRAFT_298145</name>
</gene>
<evidence type="ECO:0000313" key="4">
    <source>
        <dbReference type="Proteomes" id="UP000799439"/>
    </source>
</evidence>
<reference evidence="3" key="1">
    <citation type="journal article" date="2020" name="Stud. Mycol.">
        <title>101 Dothideomycetes genomes: a test case for predicting lifestyles and emergence of pathogens.</title>
        <authorList>
            <person name="Haridas S."/>
            <person name="Albert R."/>
            <person name="Binder M."/>
            <person name="Bloem J."/>
            <person name="Labutti K."/>
            <person name="Salamov A."/>
            <person name="Andreopoulos B."/>
            <person name="Baker S."/>
            <person name="Barry K."/>
            <person name="Bills G."/>
            <person name="Bluhm B."/>
            <person name="Cannon C."/>
            <person name="Castanera R."/>
            <person name="Culley D."/>
            <person name="Daum C."/>
            <person name="Ezra D."/>
            <person name="Gonzalez J."/>
            <person name="Henrissat B."/>
            <person name="Kuo A."/>
            <person name="Liang C."/>
            <person name="Lipzen A."/>
            <person name="Lutzoni F."/>
            <person name="Magnuson J."/>
            <person name="Mondo S."/>
            <person name="Nolan M."/>
            <person name="Ohm R."/>
            <person name="Pangilinan J."/>
            <person name="Park H.-J."/>
            <person name="Ramirez L."/>
            <person name="Alfaro M."/>
            <person name="Sun H."/>
            <person name="Tritt A."/>
            <person name="Yoshinaga Y."/>
            <person name="Zwiers L.-H."/>
            <person name="Turgeon B."/>
            <person name="Goodwin S."/>
            <person name="Spatafora J."/>
            <person name="Crous P."/>
            <person name="Grigoriev I."/>
        </authorList>
    </citation>
    <scope>NUCLEOTIDE SEQUENCE</scope>
    <source>
        <strain evidence="3">CBS 260.36</strain>
    </source>
</reference>
<keyword evidence="2" id="KW-0472">Membrane</keyword>
<comment type="caution">
    <text evidence="3">The sequence shown here is derived from an EMBL/GenBank/DDBJ whole genome shotgun (WGS) entry which is preliminary data.</text>
</comment>
<feature type="compositionally biased region" description="Polar residues" evidence="1">
    <location>
        <begin position="1"/>
        <end position="13"/>
    </location>
</feature>
<feature type="compositionally biased region" description="Polar residues" evidence="1">
    <location>
        <begin position="489"/>
        <end position="505"/>
    </location>
</feature>
<evidence type="ECO:0000313" key="3">
    <source>
        <dbReference type="EMBL" id="KAF2148042.1"/>
    </source>
</evidence>
<organism evidence="3 4">
    <name type="scientific">Myriangium duriaei CBS 260.36</name>
    <dbReference type="NCBI Taxonomy" id="1168546"/>
    <lineage>
        <taxon>Eukaryota</taxon>
        <taxon>Fungi</taxon>
        <taxon>Dikarya</taxon>
        <taxon>Ascomycota</taxon>
        <taxon>Pezizomycotina</taxon>
        <taxon>Dothideomycetes</taxon>
        <taxon>Dothideomycetidae</taxon>
        <taxon>Myriangiales</taxon>
        <taxon>Myriangiaceae</taxon>
        <taxon>Myriangium</taxon>
    </lineage>
</organism>
<evidence type="ECO:0000256" key="2">
    <source>
        <dbReference type="SAM" id="Phobius"/>
    </source>
</evidence>
<dbReference type="OrthoDB" id="3344043at2759"/>
<protein>
    <submittedName>
        <fullName evidence="3">Uncharacterized protein</fullName>
    </submittedName>
</protein>
<keyword evidence="2" id="KW-0812">Transmembrane</keyword>
<feature type="transmembrane region" description="Helical" evidence="2">
    <location>
        <begin position="30"/>
        <end position="58"/>
    </location>
</feature>
<sequence length="505" mass="54991">MSYSQVRTSTVDGQNEEPIDSKPQHITGSYWTMLLFLLGATVPMIAIDITLITLVCVYKVDLLAIPFESELGPPYYGDVALKHAFPVYQDLVGNATYAYLARPPLPWTGIDFLANTYGLVTQCTPITYRCKTDPNPDRDDVYVVDCNGVNYTFPAAISPYFGTSKQYFTGPDRRGLASNRLPRSNQLYFNYAVLMGGDHAFPRGSSFDSFLDTNRPTYLKQEDEFFALECNVTSYAITYKYVSCRIVSFEATLSNATITHALVEPVAYTIAGKTYLEYAVQTSMAHQQSIEAIADDIAMAYSTAAVALGSPAFTKTPSRIQRVAYSASATSMERKPFFIFLAVNMLYLVMGLILAIPALSNADDPALHDLQARLSITGLTAAHFEGARASEAVSKVENLYSEFGTTPSGRVTILSSDQGGMGFALTQARKDCKPEAEARIGLHLDVDQSDEPRLTQSCLDSIAIAEANDSEHTLQGSEGSERLSVAAASETSNHSSGTSFNPGPV</sequence>
<dbReference type="Proteomes" id="UP000799439">
    <property type="component" value="Unassembled WGS sequence"/>
</dbReference>
<dbReference type="AlphaFoldDB" id="A0A9P4IQ53"/>
<accession>A0A9P4IQ53</accession>
<name>A0A9P4IQ53_9PEZI</name>
<keyword evidence="4" id="KW-1185">Reference proteome</keyword>
<dbReference type="EMBL" id="ML996094">
    <property type="protein sequence ID" value="KAF2148042.1"/>
    <property type="molecule type" value="Genomic_DNA"/>
</dbReference>
<feature type="region of interest" description="Disordered" evidence="1">
    <location>
        <begin position="468"/>
        <end position="505"/>
    </location>
</feature>
<evidence type="ECO:0000256" key="1">
    <source>
        <dbReference type="SAM" id="MobiDB-lite"/>
    </source>
</evidence>